<dbReference type="PANTHER" id="PTHR35008:SF8">
    <property type="entry name" value="ALCOHOL DEHYDROGENASE CYTOCHROME C SUBUNIT"/>
    <property type="match status" value="1"/>
</dbReference>
<evidence type="ECO:0000313" key="8">
    <source>
        <dbReference type="Proteomes" id="UP000244929"/>
    </source>
</evidence>
<dbReference type="PROSITE" id="PS51007">
    <property type="entry name" value="CYTC"/>
    <property type="match status" value="2"/>
</dbReference>
<dbReference type="GO" id="GO:0046872">
    <property type="term" value="F:metal ion binding"/>
    <property type="evidence" value="ECO:0007669"/>
    <property type="project" value="UniProtKB-KW"/>
</dbReference>
<dbReference type="KEGG" id="falb:HYN59_03450"/>
<dbReference type="OrthoDB" id="9809720at2"/>
<dbReference type="SUPFAM" id="SSF46626">
    <property type="entry name" value="Cytochrome c"/>
    <property type="match status" value="2"/>
</dbReference>
<evidence type="ECO:0000256" key="4">
    <source>
        <dbReference type="PROSITE-ProRule" id="PRU00433"/>
    </source>
</evidence>
<keyword evidence="5" id="KW-0812">Transmembrane</keyword>
<dbReference type="Proteomes" id="UP000244929">
    <property type="component" value="Chromosome"/>
</dbReference>
<keyword evidence="2 4" id="KW-0479">Metal-binding</keyword>
<feature type="domain" description="Cytochrome c" evidence="6">
    <location>
        <begin position="196"/>
        <end position="312"/>
    </location>
</feature>
<name>A0A2S1QV25_9FLAO</name>
<dbReference type="GO" id="GO:0020037">
    <property type="term" value="F:heme binding"/>
    <property type="evidence" value="ECO:0007669"/>
    <property type="project" value="InterPro"/>
</dbReference>
<proteinExistence type="predicted"/>
<keyword evidence="5" id="KW-1133">Transmembrane helix</keyword>
<dbReference type="InterPro" id="IPR051459">
    <property type="entry name" value="Cytochrome_c-type_DH"/>
</dbReference>
<evidence type="ECO:0000256" key="3">
    <source>
        <dbReference type="ARBA" id="ARBA00023004"/>
    </source>
</evidence>
<accession>A0A2S1QV25</accession>
<evidence type="ECO:0000259" key="6">
    <source>
        <dbReference type="PROSITE" id="PS51007"/>
    </source>
</evidence>
<dbReference type="PANTHER" id="PTHR35008">
    <property type="entry name" value="BLL4482 PROTEIN-RELATED"/>
    <property type="match status" value="1"/>
</dbReference>
<reference evidence="7 8" key="1">
    <citation type="submission" date="2018-04" db="EMBL/GenBank/DDBJ databases">
        <title>Genome sequencing of Flavobacterium sp. HYN0059.</title>
        <authorList>
            <person name="Yi H."/>
            <person name="Baek C."/>
        </authorList>
    </citation>
    <scope>NUCLEOTIDE SEQUENCE [LARGE SCALE GENOMIC DNA]</scope>
    <source>
        <strain evidence="7 8">HYN0059</strain>
    </source>
</reference>
<feature type="transmembrane region" description="Helical" evidence="5">
    <location>
        <begin position="7"/>
        <end position="26"/>
    </location>
</feature>
<dbReference type="GO" id="GO:0009055">
    <property type="term" value="F:electron transfer activity"/>
    <property type="evidence" value="ECO:0007669"/>
    <property type="project" value="InterPro"/>
</dbReference>
<sequence length="324" mass="36183">MKKFLKIAGYILLAIIVLLVSAIAYIKIALPNTGEAEYVTIERTPERIERGKYLANNVAVCMDCHSTRNWNLYAGPMDPKGVGAGGEVFNQQMGFPGVFYAPNITPYALKDWTDGELLRAITTGVDKDRKALFPVMGYHRFGKMDKEDVYSMIAYIRTLPSVEKNIPESVPDFPVNILINTMPAKADFQKRPAETDIVKYGAYMVNATGCVDCHSKMDKGAIVPGTEFGGGMEFLQPGGIIRSPNITFDDATGIGSWSEEAFTARFKMYTHADYKPAQMKKSDLNTPMPWNMYSGMKESDLKAIYAYLKSLKPIKNNVVRYEKK</sequence>
<dbReference type="InterPro" id="IPR009056">
    <property type="entry name" value="Cyt_c-like_dom"/>
</dbReference>
<gene>
    <name evidence="7" type="ORF">HYN59_03450</name>
</gene>
<dbReference type="AlphaFoldDB" id="A0A2S1QV25"/>
<dbReference type="Pfam" id="PF00034">
    <property type="entry name" value="Cytochrom_C"/>
    <property type="match status" value="1"/>
</dbReference>
<dbReference type="Gene3D" id="1.10.760.10">
    <property type="entry name" value="Cytochrome c-like domain"/>
    <property type="match status" value="2"/>
</dbReference>
<keyword evidence="3 4" id="KW-0408">Iron</keyword>
<keyword evidence="1 4" id="KW-0349">Heme</keyword>
<evidence type="ECO:0000313" key="7">
    <source>
        <dbReference type="EMBL" id="AWH84224.1"/>
    </source>
</evidence>
<dbReference type="RefSeq" id="WP_108776933.1">
    <property type="nucleotide sequence ID" value="NZ_CP029186.1"/>
</dbReference>
<evidence type="ECO:0000256" key="1">
    <source>
        <dbReference type="ARBA" id="ARBA00022617"/>
    </source>
</evidence>
<keyword evidence="8" id="KW-1185">Reference proteome</keyword>
<dbReference type="InterPro" id="IPR036909">
    <property type="entry name" value="Cyt_c-like_dom_sf"/>
</dbReference>
<keyword evidence="5" id="KW-0472">Membrane</keyword>
<feature type="domain" description="Cytochrome c" evidence="6">
    <location>
        <begin position="46"/>
        <end position="160"/>
    </location>
</feature>
<evidence type="ECO:0000256" key="2">
    <source>
        <dbReference type="ARBA" id="ARBA00022723"/>
    </source>
</evidence>
<protein>
    <submittedName>
        <fullName evidence="7">Cytochrome C</fullName>
    </submittedName>
</protein>
<dbReference type="EMBL" id="CP029186">
    <property type="protein sequence ID" value="AWH84224.1"/>
    <property type="molecule type" value="Genomic_DNA"/>
</dbReference>
<organism evidence="7 8">
    <name type="scientific">Flavobacterium album</name>
    <dbReference type="NCBI Taxonomy" id="2175091"/>
    <lineage>
        <taxon>Bacteria</taxon>
        <taxon>Pseudomonadati</taxon>
        <taxon>Bacteroidota</taxon>
        <taxon>Flavobacteriia</taxon>
        <taxon>Flavobacteriales</taxon>
        <taxon>Flavobacteriaceae</taxon>
        <taxon>Flavobacterium</taxon>
    </lineage>
</organism>
<evidence type="ECO:0000256" key="5">
    <source>
        <dbReference type="SAM" id="Phobius"/>
    </source>
</evidence>